<feature type="coiled-coil region" evidence="3">
    <location>
        <begin position="260"/>
        <end position="318"/>
    </location>
</feature>
<evidence type="ECO:0000313" key="6">
    <source>
        <dbReference type="Proteomes" id="UP000537592"/>
    </source>
</evidence>
<evidence type="ECO:0000256" key="3">
    <source>
        <dbReference type="SAM" id="Coils"/>
    </source>
</evidence>
<dbReference type="SUPFAM" id="SSF111369">
    <property type="entry name" value="HlyD-like secretion proteins"/>
    <property type="match status" value="1"/>
</dbReference>
<evidence type="ECO:0000256" key="2">
    <source>
        <dbReference type="ARBA" id="ARBA00023054"/>
    </source>
</evidence>
<dbReference type="RefSeq" id="WP_183750206.1">
    <property type="nucleotide sequence ID" value="NZ_JACICC010000001.1"/>
</dbReference>
<evidence type="ECO:0000256" key="4">
    <source>
        <dbReference type="SAM" id="Phobius"/>
    </source>
</evidence>
<organism evidence="5 6">
    <name type="scientific">Pseudochelatococcus contaminans</name>
    <dbReference type="NCBI Taxonomy" id="1538103"/>
    <lineage>
        <taxon>Bacteria</taxon>
        <taxon>Pseudomonadati</taxon>
        <taxon>Pseudomonadota</taxon>
        <taxon>Alphaproteobacteria</taxon>
        <taxon>Hyphomicrobiales</taxon>
        <taxon>Chelatococcaceae</taxon>
        <taxon>Pseudochelatococcus</taxon>
    </lineage>
</organism>
<proteinExistence type="predicted"/>
<dbReference type="GO" id="GO:0030313">
    <property type="term" value="C:cell envelope"/>
    <property type="evidence" value="ECO:0007669"/>
    <property type="project" value="UniProtKB-SubCell"/>
</dbReference>
<comment type="caution">
    <text evidence="5">The sequence shown here is derived from an EMBL/GenBank/DDBJ whole genome shotgun (WGS) entry which is preliminary data.</text>
</comment>
<keyword evidence="2 3" id="KW-0175">Coiled coil</keyword>
<evidence type="ECO:0000256" key="1">
    <source>
        <dbReference type="ARBA" id="ARBA00004196"/>
    </source>
</evidence>
<keyword evidence="6" id="KW-1185">Reference proteome</keyword>
<dbReference type="PANTHER" id="PTHR32347:SF23">
    <property type="entry name" value="BLL5650 PROTEIN"/>
    <property type="match status" value="1"/>
</dbReference>
<reference evidence="5 6" key="1">
    <citation type="submission" date="2020-08" db="EMBL/GenBank/DDBJ databases">
        <title>Genomic Encyclopedia of Type Strains, Phase IV (KMG-IV): sequencing the most valuable type-strain genomes for metagenomic binning, comparative biology and taxonomic classification.</title>
        <authorList>
            <person name="Goeker M."/>
        </authorList>
    </citation>
    <scope>NUCLEOTIDE SEQUENCE [LARGE SCALE GENOMIC DNA]</scope>
    <source>
        <strain evidence="5 6">DSM 28760</strain>
    </source>
</reference>
<gene>
    <name evidence="5" type="ORF">FHS81_000227</name>
</gene>
<evidence type="ECO:0000313" key="5">
    <source>
        <dbReference type="EMBL" id="MBB3808173.1"/>
    </source>
</evidence>
<dbReference type="InterPro" id="IPR050465">
    <property type="entry name" value="UPF0194_transport"/>
</dbReference>
<sequence length="455" mass="50618">MSQVESRQLMRLAALVQIEKRARAADPAELGFIMVNETMGLLPYRQALLWQQKPRGKVIAASGITTPDQQAPYIFWAQRLCAHLSRTETARSGDIRQFVPADLPTPLGEEWDEWMAPHLVWIPLGPGALVLGRDEPLSESDRALLSYVADAYGHAWRASLLRARVWKRDSILKSKSQPDSRNEWKRRGLITLLILILVAGAFYPVRQSVLAPAEIIPLEPTMVRAPLDGVVDQVLVRPNETVAEGQLLFSLDARLLRNQLEVSSRALDAATTELRQARQAAVMDPAARASLPTLQGKLEQQQAEVDYLNDKLTRIEIRATREGLAVFDDPNDWRGRPVAVGERVMLVADPTKVEIEARLPVADAIDLEIGTPVRLFLNIAPERAYDATLTFVSYQSQKGADGILGYRIKALLDAAEELPPRIGLKGTAKLYGAKVPLVYFLFRRPVAAARQWLGL</sequence>
<protein>
    <submittedName>
        <fullName evidence="5">Multidrug resistance efflux pump</fullName>
    </submittedName>
</protein>
<dbReference type="Proteomes" id="UP000537592">
    <property type="component" value="Unassembled WGS sequence"/>
</dbReference>
<keyword evidence="4" id="KW-0472">Membrane</keyword>
<comment type="subcellular location">
    <subcellularLocation>
        <location evidence="1">Cell envelope</location>
    </subcellularLocation>
</comment>
<keyword evidence="4" id="KW-0812">Transmembrane</keyword>
<dbReference type="PANTHER" id="PTHR32347">
    <property type="entry name" value="EFFLUX SYSTEM COMPONENT YKNX-RELATED"/>
    <property type="match status" value="1"/>
</dbReference>
<keyword evidence="4" id="KW-1133">Transmembrane helix</keyword>
<dbReference type="AlphaFoldDB" id="A0A7W6EED3"/>
<dbReference type="EMBL" id="JACICC010000001">
    <property type="protein sequence ID" value="MBB3808173.1"/>
    <property type="molecule type" value="Genomic_DNA"/>
</dbReference>
<name>A0A7W6EED3_9HYPH</name>
<feature type="transmembrane region" description="Helical" evidence="4">
    <location>
        <begin position="188"/>
        <end position="205"/>
    </location>
</feature>
<dbReference type="Gene3D" id="2.40.50.100">
    <property type="match status" value="1"/>
</dbReference>
<accession>A0A7W6EED3</accession>